<dbReference type="InterPro" id="IPR011051">
    <property type="entry name" value="RmlC_Cupin_sf"/>
</dbReference>
<evidence type="ECO:0000259" key="1">
    <source>
        <dbReference type="Pfam" id="PF07883"/>
    </source>
</evidence>
<evidence type="ECO:0000313" key="2">
    <source>
        <dbReference type="EMBL" id="MCT8973969.1"/>
    </source>
</evidence>
<dbReference type="CDD" id="cd02231">
    <property type="entry name" value="cupin_BLL6423-like"/>
    <property type="match status" value="1"/>
</dbReference>
<protein>
    <submittedName>
        <fullName evidence="2">Cupin domain-containing protein</fullName>
    </submittedName>
</protein>
<comment type="caution">
    <text evidence="2">The sequence shown here is derived from an EMBL/GenBank/DDBJ whole genome shotgun (WGS) entry which is preliminary data.</text>
</comment>
<dbReference type="AlphaFoldDB" id="A0AAW5R5R2"/>
<dbReference type="InterPro" id="IPR013096">
    <property type="entry name" value="Cupin_2"/>
</dbReference>
<feature type="domain" description="Cupin type-2" evidence="1">
    <location>
        <begin position="115"/>
        <end position="170"/>
    </location>
</feature>
<dbReference type="PANTHER" id="PTHR36156">
    <property type="entry name" value="SLR2101 PROTEIN"/>
    <property type="match status" value="1"/>
</dbReference>
<dbReference type="InterPro" id="IPR014710">
    <property type="entry name" value="RmlC-like_jellyroll"/>
</dbReference>
<sequence>MLVPVRRIITETTAEGRSRILSDGPSPHAVETAPHRGLSNLWVTSSPTPDLSVEDGADQPVVLAPSGGGNIFRFFQLPPAGSLDNDAEGQAAAHDVFEAMGAGSARIANARHPSMHKTDSLDYIILLKGRVKLVLDEDETILEPFDVVIQRQTNHAWENLSPEPALLMAVLLDAPADA</sequence>
<dbReference type="Pfam" id="PF07883">
    <property type="entry name" value="Cupin_2"/>
    <property type="match status" value="1"/>
</dbReference>
<dbReference type="RefSeq" id="WP_261617548.1">
    <property type="nucleotide sequence ID" value="NZ_JALIDZ010000009.1"/>
</dbReference>
<accession>A0AAW5R5R2</accession>
<dbReference type="Proteomes" id="UP001320898">
    <property type="component" value="Unassembled WGS sequence"/>
</dbReference>
<name>A0AAW5R5R2_9HYPH</name>
<reference evidence="2 3" key="1">
    <citation type="submission" date="2022-04" db="EMBL/GenBank/DDBJ databases">
        <authorList>
            <person name="Ye Y.-Q."/>
            <person name="Du Z.-J."/>
        </authorList>
    </citation>
    <scope>NUCLEOTIDE SEQUENCE [LARGE SCALE GENOMIC DNA]</scope>
    <source>
        <strain evidence="2 3">A6E488</strain>
    </source>
</reference>
<gene>
    <name evidence="2" type="ORF">MUB46_19045</name>
</gene>
<keyword evidence="3" id="KW-1185">Reference proteome</keyword>
<proteinExistence type="predicted"/>
<dbReference type="SUPFAM" id="SSF51182">
    <property type="entry name" value="RmlC-like cupins"/>
    <property type="match status" value="1"/>
</dbReference>
<dbReference type="Gene3D" id="2.60.120.10">
    <property type="entry name" value="Jelly Rolls"/>
    <property type="match status" value="1"/>
</dbReference>
<dbReference type="EMBL" id="JALIDZ010000009">
    <property type="protein sequence ID" value="MCT8973969.1"/>
    <property type="molecule type" value="Genomic_DNA"/>
</dbReference>
<organism evidence="2 3">
    <name type="scientific">Microbaculum marinisediminis</name>
    <dbReference type="NCBI Taxonomy" id="2931392"/>
    <lineage>
        <taxon>Bacteria</taxon>
        <taxon>Pseudomonadati</taxon>
        <taxon>Pseudomonadota</taxon>
        <taxon>Alphaproteobacteria</taxon>
        <taxon>Hyphomicrobiales</taxon>
        <taxon>Tepidamorphaceae</taxon>
        <taxon>Microbaculum</taxon>
    </lineage>
</organism>
<dbReference type="PANTHER" id="PTHR36156:SF2">
    <property type="entry name" value="CUPIN TYPE-2 DOMAIN-CONTAINING PROTEIN"/>
    <property type="match status" value="1"/>
</dbReference>
<evidence type="ECO:0000313" key="3">
    <source>
        <dbReference type="Proteomes" id="UP001320898"/>
    </source>
</evidence>
<dbReference type="InterPro" id="IPR047142">
    <property type="entry name" value="OryJ/VirC-like"/>
</dbReference>